<keyword evidence="3" id="KW-1185">Reference proteome</keyword>
<dbReference type="STRING" id="1306947.J120_04305"/>
<dbReference type="EMBL" id="ARQD01000003">
    <property type="protein sequence ID" value="KIX85116.1"/>
    <property type="molecule type" value="Genomic_DNA"/>
</dbReference>
<evidence type="ECO:0000313" key="2">
    <source>
        <dbReference type="EMBL" id="KIX85116.1"/>
    </source>
</evidence>
<protein>
    <recommendedName>
        <fullName evidence="1">Aminoglycoside phosphotransferase domain-containing protein</fullName>
    </recommendedName>
</protein>
<evidence type="ECO:0000259" key="1">
    <source>
        <dbReference type="Pfam" id="PF01636"/>
    </source>
</evidence>
<feature type="domain" description="Aminoglycoside phosphotransferase" evidence="1">
    <location>
        <begin position="30"/>
        <end position="264"/>
    </location>
</feature>
<gene>
    <name evidence="2" type="ORF">J120_04305</name>
</gene>
<dbReference type="InterPro" id="IPR002575">
    <property type="entry name" value="Aminoglycoside_PTrfase"/>
</dbReference>
<comment type="caution">
    <text evidence="2">The sequence shown here is derived from an EMBL/GenBank/DDBJ whole genome shotgun (WGS) entry which is preliminary data.</text>
</comment>
<proteinExistence type="predicted"/>
<accession>A0A0D2JDP0</accession>
<reference evidence="2 3" key="1">
    <citation type="journal article" date="2013" name="Proc. Natl. Acad. Sci. U.S.A.">
        <title>Candidate phylum TM6 genome recovered from a hospital sink biofilm provides genomic insights into this uncultivated phylum.</title>
        <authorList>
            <person name="McLean J.S."/>
            <person name="Lombardo M.J."/>
            <person name="Badger J.H."/>
            <person name="Edlund A."/>
            <person name="Novotny M."/>
            <person name="Yee-Greenbaum J."/>
            <person name="Vyahhi N."/>
            <person name="Hall A.P."/>
            <person name="Yang Y."/>
            <person name="Dupont C.L."/>
            <person name="Ziegler M.G."/>
            <person name="Chitsaz H."/>
            <person name="Allen A.E."/>
            <person name="Yooseph S."/>
            <person name="Tesler G."/>
            <person name="Pevzner P.A."/>
            <person name="Friedman R.M."/>
            <person name="Nealson K.H."/>
            <person name="Venter J.C."/>
            <person name="Lasken R.S."/>
        </authorList>
    </citation>
    <scope>NUCLEOTIDE SEQUENCE [LARGE SCALE GENOMIC DNA]</scope>
    <source>
        <strain evidence="2 3">TM6SC1</strain>
    </source>
</reference>
<dbReference type="eggNOG" id="COG3173">
    <property type="taxonomic scope" value="Bacteria"/>
</dbReference>
<dbReference type="Pfam" id="PF01636">
    <property type="entry name" value="APH"/>
    <property type="match status" value="1"/>
</dbReference>
<dbReference type="Gene3D" id="3.90.1200.10">
    <property type="match status" value="1"/>
</dbReference>
<dbReference type="InterPro" id="IPR011009">
    <property type="entry name" value="Kinase-like_dom_sf"/>
</dbReference>
<evidence type="ECO:0000313" key="3">
    <source>
        <dbReference type="Proteomes" id="UP000032214"/>
    </source>
</evidence>
<organism evidence="2 3">
    <name type="scientific">candidate division TM6 bacterium JCVI TM6SC1</name>
    <dbReference type="NCBI Taxonomy" id="1306947"/>
    <lineage>
        <taxon>Bacteria</taxon>
        <taxon>Candidatus Babelota</taxon>
        <taxon>Vermiphilus</taxon>
    </lineage>
</organism>
<dbReference type="Proteomes" id="UP000032214">
    <property type="component" value="Unassembled WGS sequence"/>
</dbReference>
<dbReference type="PANTHER" id="PTHR21310">
    <property type="entry name" value="AMINOGLYCOSIDE PHOSPHOTRANSFERASE-RELATED-RELATED"/>
    <property type="match status" value="1"/>
</dbReference>
<name>A0A0D2JDP0_9BACT</name>
<dbReference type="AlphaFoldDB" id="A0A0D2JDP0"/>
<sequence length="304" mass="34412">MTESMINSTLTSSQALFIIQNQFPKLKAETISLFSAGWDNFAYLINNCYVFRFPRRPDAISLLEHELYILPKIASLLPCAVPVPEWIGQPTDKYPWLFVGYRLLKGNTICQITLSDDQRTALAKPLAQFLSSLHTLEIKKEYKENIPYGTERKLDIVARVPKFKEQLEEIKALGLFKDIHPLNTLIDSASAVRQPRTTSLVHGDLYIRHLLVEERNTLTGIIDWGDVHIGDPAVDIAIAHSFLPPQAHEIFKQAYGTIDEDTWRLARLRALIHNAVLVLYGHKSGPSIAQEGLRALKYIAEQVS</sequence>
<dbReference type="SUPFAM" id="SSF56112">
    <property type="entry name" value="Protein kinase-like (PK-like)"/>
    <property type="match status" value="1"/>
</dbReference>
<dbReference type="InterPro" id="IPR051678">
    <property type="entry name" value="AGP_Transferase"/>
</dbReference>
<dbReference type="PANTHER" id="PTHR21310:SF42">
    <property type="entry name" value="BIFUNCTIONAL AAC_APH"/>
    <property type="match status" value="1"/>
</dbReference>
<dbReference type="Gene3D" id="3.30.200.20">
    <property type="entry name" value="Phosphorylase Kinase, domain 1"/>
    <property type="match status" value="1"/>
</dbReference>